<dbReference type="EMBL" id="CAXHTB010000011">
    <property type="protein sequence ID" value="CAL0314644.1"/>
    <property type="molecule type" value="Genomic_DNA"/>
</dbReference>
<keyword evidence="2" id="KW-1185">Reference proteome</keyword>
<dbReference type="PANTHER" id="PTHR33384:SF52">
    <property type="entry name" value="DUF3741 DOMAIN-CONTAINING PROTEIN"/>
    <property type="match status" value="1"/>
</dbReference>
<evidence type="ECO:0000313" key="2">
    <source>
        <dbReference type="Proteomes" id="UP001497480"/>
    </source>
</evidence>
<evidence type="ECO:0000313" key="1">
    <source>
        <dbReference type="EMBL" id="CAL0314644.1"/>
    </source>
</evidence>
<dbReference type="PANTHER" id="PTHR33384">
    <property type="entry name" value="EXPRESSED PROTEIN"/>
    <property type="match status" value="1"/>
</dbReference>
<accession>A0AAV1WZ77</accession>
<sequence length="173" mass="18960">MNYYDLQKNAYGACEGLRGSLPITNQNGPIICPKPCRVGVLTNMSIRPLRWTFSQQVEESDSKAGAELLDIILKKETYEEEYANQLVSSPPYFFGSPPVRAGNPLINDARFRDEQHNPMSGISSPLCLLSPTSASHKAGCARTKYGPKPAAVRVEGFDCISRDHKNSSIPSVA</sequence>
<comment type="caution">
    <text evidence="1">The sequence shown here is derived from an EMBL/GenBank/DDBJ whole genome shotgun (WGS) entry which is preliminary data.</text>
</comment>
<proteinExistence type="predicted"/>
<dbReference type="Proteomes" id="UP001497480">
    <property type="component" value="Unassembled WGS sequence"/>
</dbReference>
<organism evidence="1 2">
    <name type="scientific">Lupinus luteus</name>
    <name type="common">European yellow lupine</name>
    <dbReference type="NCBI Taxonomy" id="3873"/>
    <lineage>
        <taxon>Eukaryota</taxon>
        <taxon>Viridiplantae</taxon>
        <taxon>Streptophyta</taxon>
        <taxon>Embryophyta</taxon>
        <taxon>Tracheophyta</taxon>
        <taxon>Spermatophyta</taxon>
        <taxon>Magnoliopsida</taxon>
        <taxon>eudicotyledons</taxon>
        <taxon>Gunneridae</taxon>
        <taxon>Pentapetalae</taxon>
        <taxon>rosids</taxon>
        <taxon>fabids</taxon>
        <taxon>Fabales</taxon>
        <taxon>Fabaceae</taxon>
        <taxon>Papilionoideae</taxon>
        <taxon>50 kb inversion clade</taxon>
        <taxon>genistoids sensu lato</taxon>
        <taxon>core genistoids</taxon>
        <taxon>Genisteae</taxon>
        <taxon>Lupinus</taxon>
    </lineage>
</organism>
<gene>
    <name evidence="1" type="ORF">LLUT_LOCUS15704</name>
</gene>
<reference evidence="1 2" key="1">
    <citation type="submission" date="2024-03" db="EMBL/GenBank/DDBJ databases">
        <authorList>
            <person name="Martinez-Hernandez J."/>
        </authorList>
    </citation>
    <scope>NUCLEOTIDE SEQUENCE [LARGE SCALE GENOMIC DNA]</scope>
</reference>
<protein>
    <submittedName>
        <fullName evidence="1">Uncharacterized protein</fullName>
    </submittedName>
</protein>
<name>A0AAV1WZ77_LUPLU</name>
<dbReference type="AlphaFoldDB" id="A0AAV1WZ77"/>